<dbReference type="EMBL" id="SNRX01000013">
    <property type="protein sequence ID" value="KAA6301844.1"/>
    <property type="molecule type" value="Genomic_DNA"/>
</dbReference>
<feature type="transmembrane region" description="Helical" evidence="7">
    <location>
        <begin position="43"/>
        <end position="65"/>
    </location>
</feature>
<dbReference type="Proteomes" id="UP000324575">
    <property type="component" value="Unassembled WGS sequence"/>
</dbReference>
<keyword evidence="3" id="KW-0479">Metal-binding</keyword>
<dbReference type="Pfam" id="PF13183">
    <property type="entry name" value="Fer4_8"/>
    <property type="match status" value="1"/>
</dbReference>
<evidence type="ECO:0000256" key="5">
    <source>
        <dbReference type="ARBA" id="ARBA00023004"/>
    </source>
</evidence>
<sequence length="515" mass="57905">MKNYLKATRVALALVIFFPLIVYFCDFTHLTPGFLHHWAEIQLVPVVLAGSIGILISLLLLTFLFGRIYCSVICPLGILQDGIARFTQRGRKKQKSKKKRWYHYHKPYNWMRYSLLAICVIFLILGIFTQSDYSTTLLLHLDPYSNFGRISANIFRPLVIEGNNLINWAALQMNNYHFYQLTIHTVTLASFLIALIALLLVGILALLHGRLFCNSICPVGSFLGLISRISLFRVRIDESKCTKCGVCSLACKSECIDSKENKIDYSRCVSCFNCLDRCKTKALHYDFAFPVTATSASRRTFLATSTAMLASIPLISTLAQDKKTVDYTKLTPITPPGSRNVKRFVEKCTACHLCITHCPMQVLKPAGFNFGFAYAFKPHLVYSTEHFCNYECTICSKMCPNGAITEILPEEKKVTQIGIAQFERSRCVVFTNEHSCGACSEHCPVQAVKMEPYKDGLTIPHVYESLCIGCGGCESICPVRPVKAINILANRVHQTAEKPQEEEEKAVTKDLDFGF</sequence>
<evidence type="ECO:0000256" key="1">
    <source>
        <dbReference type="ARBA" id="ARBA00022448"/>
    </source>
</evidence>
<dbReference type="Gene3D" id="3.30.70.3270">
    <property type="match status" value="1"/>
</dbReference>
<feature type="transmembrane region" description="Helical" evidence="7">
    <location>
        <begin position="110"/>
        <end position="129"/>
    </location>
</feature>
<dbReference type="GO" id="GO:0046872">
    <property type="term" value="F:metal ion binding"/>
    <property type="evidence" value="ECO:0007669"/>
    <property type="project" value="UniProtKB-KW"/>
</dbReference>
<keyword evidence="1" id="KW-0813">Transport</keyword>
<dbReference type="PROSITE" id="PS51379">
    <property type="entry name" value="4FE4S_FER_2"/>
    <property type="match status" value="6"/>
</dbReference>
<evidence type="ECO:0000256" key="2">
    <source>
        <dbReference type="ARBA" id="ARBA00022485"/>
    </source>
</evidence>
<dbReference type="SUPFAM" id="SSF54862">
    <property type="entry name" value="4Fe-4S ferredoxins"/>
    <property type="match status" value="2"/>
</dbReference>
<dbReference type="GO" id="GO:0005886">
    <property type="term" value="C:plasma membrane"/>
    <property type="evidence" value="ECO:0007669"/>
    <property type="project" value="TreeGrafter"/>
</dbReference>
<dbReference type="InterPro" id="IPR017900">
    <property type="entry name" value="4Fe4S_Fe_S_CS"/>
</dbReference>
<dbReference type="InterPro" id="IPR051684">
    <property type="entry name" value="Electron_Trans/Redox"/>
</dbReference>
<protein>
    <submittedName>
        <fullName evidence="9">Putative electron transport protein YccM</fullName>
    </submittedName>
</protein>
<evidence type="ECO:0000313" key="10">
    <source>
        <dbReference type="Proteomes" id="UP000324575"/>
    </source>
</evidence>
<keyword evidence="6" id="KW-0411">Iron-sulfur</keyword>
<keyword evidence="7" id="KW-1133">Transmembrane helix</keyword>
<evidence type="ECO:0000313" key="9">
    <source>
        <dbReference type="EMBL" id="KAA6301844.1"/>
    </source>
</evidence>
<dbReference type="PANTHER" id="PTHR30176:SF3">
    <property type="entry name" value="FERREDOXIN-TYPE PROTEIN NAPH"/>
    <property type="match status" value="1"/>
</dbReference>
<dbReference type="Pfam" id="PF12838">
    <property type="entry name" value="Fer4_7"/>
    <property type="match status" value="1"/>
</dbReference>
<feature type="domain" description="4Fe-4S ferredoxin-type" evidence="8">
    <location>
        <begin position="262"/>
        <end position="288"/>
    </location>
</feature>
<feature type="transmembrane region" description="Helical" evidence="7">
    <location>
        <begin position="181"/>
        <end position="204"/>
    </location>
</feature>
<keyword evidence="5" id="KW-0408">Iron</keyword>
<dbReference type="AlphaFoldDB" id="A0A5M8P0B7"/>
<keyword evidence="7" id="KW-0472">Membrane</keyword>
<accession>A0A5M8P0B7</accession>
<evidence type="ECO:0000256" key="3">
    <source>
        <dbReference type="ARBA" id="ARBA00022723"/>
    </source>
</evidence>
<feature type="transmembrane region" description="Helical" evidence="7">
    <location>
        <begin position="12"/>
        <end position="31"/>
    </location>
</feature>
<feature type="domain" description="4Fe-4S ferredoxin-type" evidence="8">
    <location>
        <begin position="458"/>
        <end position="487"/>
    </location>
</feature>
<keyword evidence="2" id="KW-0004">4Fe-4S</keyword>
<dbReference type="Gene3D" id="3.30.70.20">
    <property type="match status" value="2"/>
</dbReference>
<comment type="caution">
    <text evidence="9">The sequence shown here is derived from an EMBL/GenBank/DDBJ whole genome shotgun (WGS) entry which is preliminary data.</text>
</comment>
<keyword evidence="7" id="KW-0812">Transmembrane</keyword>
<evidence type="ECO:0000256" key="6">
    <source>
        <dbReference type="ARBA" id="ARBA00023014"/>
    </source>
</evidence>
<feature type="domain" description="4Fe-4S ferredoxin-type" evidence="8">
    <location>
        <begin position="418"/>
        <end position="453"/>
    </location>
</feature>
<evidence type="ECO:0000256" key="7">
    <source>
        <dbReference type="SAM" id="Phobius"/>
    </source>
</evidence>
<evidence type="ECO:0000256" key="4">
    <source>
        <dbReference type="ARBA" id="ARBA00022982"/>
    </source>
</evidence>
<feature type="domain" description="4Fe-4S ferredoxin-type" evidence="8">
    <location>
        <begin position="232"/>
        <end position="261"/>
    </location>
</feature>
<dbReference type="PANTHER" id="PTHR30176">
    <property type="entry name" value="FERREDOXIN-TYPE PROTEIN NAPH"/>
    <property type="match status" value="1"/>
</dbReference>
<reference evidence="9 10" key="1">
    <citation type="submission" date="2019-03" db="EMBL/GenBank/DDBJ databases">
        <title>Single cell metagenomics reveals metabolic interactions within the superorganism composed of flagellate Streblomastix strix and complex community of Bacteroidetes bacteria on its surface.</title>
        <authorList>
            <person name="Treitli S.C."/>
            <person name="Kolisko M."/>
            <person name="Husnik F."/>
            <person name="Keeling P."/>
            <person name="Hampl V."/>
        </authorList>
    </citation>
    <scope>NUCLEOTIDE SEQUENCE [LARGE SCALE GENOMIC DNA]</scope>
    <source>
        <strain evidence="9">St1</strain>
    </source>
</reference>
<dbReference type="GO" id="GO:0051539">
    <property type="term" value="F:4 iron, 4 sulfur cluster binding"/>
    <property type="evidence" value="ECO:0007669"/>
    <property type="project" value="UniProtKB-KW"/>
</dbReference>
<feature type="domain" description="4Fe-4S ferredoxin-type" evidence="8">
    <location>
        <begin position="339"/>
        <end position="368"/>
    </location>
</feature>
<gene>
    <name evidence="9" type="ORF">EZS26_002007</name>
</gene>
<evidence type="ECO:0000259" key="8">
    <source>
        <dbReference type="PROSITE" id="PS51379"/>
    </source>
</evidence>
<feature type="transmembrane region" description="Helical" evidence="7">
    <location>
        <begin position="211"/>
        <end position="231"/>
    </location>
</feature>
<dbReference type="InterPro" id="IPR017896">
    <property type="entry name" value="4Fe4S_Fe-S-bd"/>
</dbReference>
<feature type="domain" description="4Fe-4S ferredoxin-type" evidence="8">
    <location>
        <begin position="378"/>
        <end position="410"/>
    </location>
</feature>
<dbReference type="Pfam" id="PF12801">
    <property type="entry name" value="Fer4_5"/>
    <property type="match status" value="2"/>
</dbReference>
<name>A0A5M8P0B7_9BACT</name>
<dbReference type="CDD" id="cd16373">
    <property type="entry name" value="DMSOR_beta_like"/>
    <property type="match status" value="1"/>
</dbReference>
<organism evidence="9 10">
    <name type="scientific">Candidatus Ordinivivax streblomastigis</name>
    <dbReference type="NCBI Taxonomy" id="2540710"/>
    <lineage>
        <taxon>Bacteria</taxon>
        <taxon>Pseudomonadati</taxon>
        <taxon>Bacteroidota</taxon>
        <taxon>Bacteroidia</taxon>
        <taxon>Bacteroidales</taxon>
        <taxon>Candidatus Ordinivivax</taxon>
    </lineage>
</organism>
<keyword evidence="4" id="KW-0249">Electron transport</keyword>
<dbReference type="PROSITE" id="PS00198">
    <property type="entry name" value="4FE4S_FER_1"/>
    <property type="match status" value="2"/>
</dbReference>
<proteinExistence type="predicted"/>